<evidence type="ECO:0000256" key="18">
    <source>
        <dbReference type="PROSITE-ProRule" id="PRU00176"/>
    </source>
</evidence>
<evidence type="ECO:0000256" key="7">
    <source>
        <dbReference type="ARBA" id="ARBA00022553"/>
    </source>
</evidence>
<feature type="compositionally biased region" description="Low complexity" evidence="19">
    <location>
        <begin position="348"/>
        <end position="359"/>
    </location>
</feature>
<keyword evidence="22" id="KW-1185">Reference proteome</keyword>
<dbReference type="InterPro" id="IPR034784">
    <property type="entry name" value="PDIP3_RRM"/>
</dbReference>
<accession>A0A7J7Z7E6</accession>
<dbReference type="GO" id="GO:0005737">
    <property type="term" value="C:cytoplasm"/>
    <property type="evidence" value="ECO:0007669"/>
    <property type="project" value="UniProtKB-SubCell"/>
</dbReference>
<keyword evidence="12" id="KW-0007">Acetylation</keyword>
<feature type="compositionally biased region" description="Basic and acidic residues" evidence="19">
    <location>
        <begin position="113"/>
        <end position="122"/>
    </location>
</feature>
<evidence type="ECO:0000256" key="11">
    <source>
        <dbReference type="ARBA" id="ARBA00022884"/>
    </source>
</evidence>
<evidence type="ECO:0000259" key="20">
    <source>
        <dbReference type="PROSITE" id="PS50102"/>
    </source>
</evidence>
<feature type="region of interest" description="Disordered" evidence="19">
    <location>
        <begin position="225"/>
        <end position="245"/>
    </location>
</feature>
<dbReference type="GO" id="GO:0003729">
    <property type="term" value="F:mRNA binding"/>
    <property type="evidence" value="ECO:0007669"/>
    <property type="project" value="TreeGrafter"/>
</dbReference>
<evidence type="ECO:0000313" key="21">
    <source>
        <dbReference type="EMBL" id="KAF6370121.1"/>
    </source>
</evidence>
<sequence>MADISLDELIRKRGAAAKGRLSVRPGVGGIRSYFGIQQSFLSQPARTATFQQKFDARQKIGLSDARLKLGVKDAREKLLQKDARFRIKGKVQDAREMLNSRKQQSMAPQRPHQVADAREKLSLKRSSPASFMSPPIGTVTPALKLTKTIQVPQQKAMTPPHAHPAGMRINVVNNHQGRQAGLSSSKLSMSKAPPLTKVVQNDAYTAPALPSSVRTKALTNMSRTLVNKEDSPKELPPAEPVLSPLEGTKMTVNNLHPRVTEEDIVELFCVCGALKRARLVHPGVAEVVFVKKDDAITAYKKYNNRCLDGQPMKCNLHMNGNVITSDQPILLRLSDSPSVRKESELPRRANSAASSNPPAEVDPDTILKALFKSSGVSVATQPTEFKIKL</sequence>
<dbReference type="SMART" id="SM00360">
    <property type="entry name" value="RRM"/>
    <property type="match status" value="1"/>
</dbReference>
<keyword evidence="3" id="KW-0813">Transport</keyword>
<dbReference type="GO" id="GO:0006417">
    <property type="term" value="P:regulation of translation"/>
    <property type="evidence" value="ECO:0007669"/>
    <property type="project" value="UniProtKB-KW"/>
</dbReference>
<keyword evidence="5" id="KW-0963">Cytoplasm</keyword>
<dbReference type="GO" id="GO:0016607">
    <property type="term" value="C:nuclear speck"/>
    <property type="evidence" value="ECO:0007669"/>
    <property type="project" value="UniProtKB-SubCell"/>
</dbReference>
<dbReference type="FunFam" id="3.30.70.330:FF:000243">
    <property type="entry name" value="DNA polymerase delta-interacting protein 3"/>
    <property type="match status" value="1"/>
</dbReference>
<evidence type="ECO:0000256" key="12">
    <source>
        <dbReference type="ARBA" id="ARBA00022990"/>
    </source>
</evidence>
<evidence type="ECO:0000256" key="1">
    <source>
        <dbReference type="ARBA" id="ARBA00004324"/>
    </source>
</evidence>
<evidence type="ECO:0000256" key="16">
    <source>
        <dbReference type="ARBA" id="ARBA00073185"/>
    </source>
</evidence>
<dbReference type="AlphaFoldDB" id="A0A7J7Z7E6"/>
<dbReference type="Proteomes" id="UP000527355">
    <property type="component" value="Unassembled WGS sequence"/>
</dbReference>
<keyword evidence="11 18" id="KW-0694">RNA-binding</keyword>
<comment type="function">
    <text evidence="14">Is involved in regulation of translation. Is preferentially associated with CBC-bound spliced mRNA-protein complexes during the pioneer round of mRNA translation. Contributes to enhanced translational efficiency of spliced over nonspliced mRNAs. Recruits activated ribosomal protein S6 kinase beta-1 I/RPS6KB1 to newly synthesized mRNA. Involved in nuclear mRNA export; probably mediated by association with the TREX complex.</text>
</comment>
<evidence type="ECO:0000256" key="5">
    <source>
        <dbReference type="ARBA" id="ARBA00022490"/>
    </source>
</evidence>
<keyword evidence="9" id="KW-0832">Ubl conjugation</keyword>
<feature type="domain" description="RRM" evidence="20">
    <location>
        <begin position="248"/>
        <end position="319"/>
    </location>
</feature>
<evidence type="ECO:0000256" key="8">
    <source>
        <dbReference type="ARBA" id="ARBA00022816"/>
    </source>
</evidence>
<evidence type="ECO:0000256" key="13">
    <source>
        <dbReference type="ARBA" id="ARBA00023242"/>
    </source>
</evidence>
<gene>
    <name evidence="21" type="ORF">mMyoMyo1_015489</name>
</gene>
<evidence type="ECO:0000256" key="6">
    <source>
        <dbReference type="ARBA" id="ARBA00022499"/>
    </source>
</evidence>
<dbReference type="Gene3D" id="3.30.70.330">
    <property type="match status" value="1"/>
</dbReference>
<dbReference type="PANTHER" id="PTHR19965:SF96">
    <property type="entry name" value="POLYMERASE DELTA-INTERACTING PROTEIN 3"/>
    <property type="match status" value="1"/>
</dbReference>
<evidence type="ECO:0000256" key="2">
    <source>
        <dbReference type="ARBA" id="ARBA00004496"/>
    </source>
</evidence>
<dbReference type="InterPro" id="IPR012677">
    <property type="entry name" value="Nucleotide-bd_a/b_plait_sf"/>
</dbReference>
<evidence type="ECO:0000256" key="10">
    <source>
        <dbReference type="ARBA" id="ARBA00022845"/>
    </source>
</evidence>
<keyword evidence="4" id="KW-0488">Methylation</keyword>
<dbReference type="VEuPathDB" id="HostDB:GeneID_118651489"/>
<dbReference type="PROSITE" id="PS50102">
    <property type="entry name" value="RRM"/>
    <property type="match status" value="1"/>
</dbReference>
<keyword evidence="6" id="KW-1017">Isopeptide bond</keyword>
<dbReference type="PANTHER" id="PTHR19965">
    <property type="entry name" value="RNA AND EXPORT FACTOR BINDING PROTEIN"/>
    <property type="match status" value="1"/>
</dbReference>
<protein>
    <recommendedName>
        <fullName evidence="16">Polymerase delta-interacting protein 3</fullName>
    </recommendedName>
    <alternativeName>
        <fullName evidence="17">S6K1 Aly/REF-like target</fullName>
    </alternativeName>
</protein>
<evidence type="ECO:0000256" key="17">
    <source>
        <dbReference type="ARBA" id="ARBA00078267"/>
    </source>
</evidence>
<dbReference type="Pfam" id="PF00076">
    <property type="entry name" value="RRM_1"/>
    <property type="match status" value="1"/>
</dbReference>
<dbReference type="CDD" id="cd12681">
    <property type="entry name" value="RRM_SKAR"/>
    <property type="match status" value="1"/>
</dbReference>
<evidence type="ECO:0000256" key="9">
    <source>
        <dbReference type="ARBA" id="ARBA00022843"/>
    </source>
</evidence>
<keyword evidence="8" id="KW-0509">mRNA transport</keyword>
<name>A0A7J7Z7E6_MYOMY</name>
<dbReference type="InterPro" id="IPR051229">
    <property type="entry name" value="ALYREF_mRNA_export"/>
</dbReference>
<dbReference type="InterPro" id="IPR035979">
    <property type="entry name" value="RBD_domain_sf"/>
</dbReference>
<comment type="subunit">
    <text evidence="15">Interacts with POLD2. Interacts with NCBP1 and EIF4A3. Associates with the multiprotein exon junction complex (EJC). Interacts with RPS6KB1 (activated). Interacts with ERH. Interacts with THOC2, DDX39B and ZC3H11A; the interactions are ATP-dependent and indicative for an association with the TREX complex.</text>
</comment>
<proteinExistence type="predicted"/>
<dbReference type="GO" id="GO:0016973">
    <property type="term" value="P:poly(A)+ mRNA export from nucleus"/>
    <property type="evidence" value="ECO:0007669"/>
    <property type="project" value="TreeGrafter"/>
</dbReference>
<comment type="caution">
    <text evidence="21">The sequence shown here is derived from an EMBL/GenBank/DDBJ whole genome shotgun (WGS) entry which is preliminary data.</text>
</comment>
<keyword evidence="7" id="KW-0597">Phosphoprotein</keyword>
<reference evidence="21 22" key="1">
    <citation type="journal article" date="2020" name="Nature">
        <title>Six reference-quality genomes reveal evolution of bat adaptations.</title>
        <authorList>
            <person name="Jebb D."/>
            <person name="Huang Z."/>
            <person name="Pippel M."/>
            <person name="Hughes G.M."/>
            <person name="Lavrichenko K."/>
            <person name="Devanna P."/>
            <person name="Winkler S."/>
            <person name="Jermiin L.S."/>
            <person name="Skirmuntt E.C."/>
            <person name="Katzourakis A."/>
            <person name="Burkitt-Gray L."/>
            <person name="Ray D.A."/>
            <person name="Sullivan K.A.M."/>
            <person name="Roscito J.G."/>
            <person name="Kirilenko B.M."/>
            <person name="Davalos L.M."/>
            <person name="Corthals A.P."/>
            <person name="Power M.L."/>
            <person name="Jones G."/>
            <person name="Ransome R.D."/>
            <person name="Dechmann D.K.N."/>
            <person name="Locatelli A.G."/>
            <person name="Puechmaille S.J."/>
            <person name="Fedrigo O."/>
            <person name="Jarvis E.D."/>
            <person name="Hiller M."/>
            <person name="Vernes S.C."/>
            <person name="Myers E.W."/>
            <person name="Teeling E.C."/>
        </authorList>
    </citation>
    <scope>NUCLEOTIDE SEQUENCE [LARGE SCALE GENOMIC DNA]</scope>
    <source>
        <strain evidence="21">MMyoMyo1</strain>
        <tissue evidence="21">Flight muscle</tissue>
    </source>
</reference>
<feature type="region of interest" description="Disordered" evidence="19">
    <location>
        <begin position="100"/>
        <end position="138"/>
    </location>
</feature>
<keyword evidence="10" id="KW-0810">Translation regulation</keyword>
<evidence type="ECO:0000256" key="4">
    <source>
        <dbReference type="ARBA" id="ARBA00022481"/>
    </source>
</evidence>
<evidence type="ECO:0000256" key="3">
    <source>
        <dbReference type="ARBA" id="ARBA00022448"/>
    </source>
</evidence>
<feature type="region of interest" description="Disordered" evidence="19">
    <location>
        <begin position="340"/>
        <end position="362"/>
    </location>
</feature>
<organism evidence="21 22">
    <name type="scientific">Myotis myotis</name>
    <name type="common">Greater mouse-eared bat</name>
    <name type="synonym">Vespertilio myotis</name>
    <dbReference type="NCBI Taxonomy" id="51298"/>
    <lineage>
        <taxon>Eukaryota</taxon>
        <taxon>Metazoa</taxon>
        <taxon>Chordata</taxon>
        <taxon>Craniata</taxon>
        <taxon>Vertebrata</taxon>
        <taxon>Euteleostomi</taxon>
        <taxon>Mammalia</taxon>
        <taxon>Eutheria</taxon>
        <taxon>Laurasiatheria</taxon>
        <taxon>Chiroptera</taxon>
        <taxon>Yangochiroptera</taxon>
        <taxon>Vespertilionidae</taxon>
        <taxon>Myotis</taxon>
    </lineage>
</organism>
<dbReference type="InterPro" id="IPR000504">
    <property type="entry name" value="RRM_dom"/>
</dbReference>
<evidence type="ECO:0000256" key="14">
    <source>
        <dbReference type="ARBA" id="ARBA00055514"/>
    </source>
</evidence>
<evidence type="ECO:0000313" key="22">
    <source>
        <dbReference type="Proteomes" id="UP000527355"/>
    </source>
</evidence>
<evidence type="ECO:0000256" key="19">
    <source>
        <dbReference type="SAM" id="MobiDB-lite"/>
    </source>
</evidence>
<dbReference type="SUPFAM" id="SSF54928">
    <property type="entry name" value="RNA-binding domain, RBD"/>
    <property type="match status" value="1"/>
</dbReference>
<dbReference type="EMBL" id="JABWUV010000003">
    <property type="protein sequence ID" value="KAF6370121.1"/>
    <property type="molecule type" value="Genomic_DNA"/>
</dbReference>
<keyword evidence="13" id="KW-0539">Nucleus</keyword>
<evidence type="ECO:0000256" key="15">
    <source>
        <dbReference type="ARBA" id="ARBA00066023"/>
    </source>
</evidence>
<comment type="subcellular location">
    <subcellularLocation>
        <location evidence="2">Cytoplasm</location>
    </subcellularLocation>
    <subcellularLocation>
        <location evidence="1">Nucleus speckle</location>
    </subcellularLocation>
</comment>